<dbReference type="CTD" id="78774010"/>
<protein>
    <submittedName>
        <fullName evidence="2">Uncharacterized protein</fullName>
    </submittedName>
</protein>
<feature type="region of interest" description="Disordered" evidence="1">
    <location>
        <begin position="121"/>
        <end position="141"/>
    </location>
</feature>
<comment type="caution">
    <text evidence="2">The sequence shown here is derived from an EMBL/GenBank/DDBJ whole genome shotgun (WGS) entry which is preliminary data.</text>
</comment>
<dbReference type="KEGG" id="crq:GCK72_004880"/>
<dbReference type="Proteomes" id="UP000483820">
    <property type="component" value="Chromosome II"/>
</dbReference>
<feature type="region of interest" description="Disordered" evidence="1">
    <location>
        <begin position="39"/>
        <end position="100"/>
    </location>
</feature>
<gene>
    <name evidence="2" type="ORF">GCK72_004880</name>
</gene>
<name>A0A6A5HD44_CAERE</name>
<proteinExistence type="predicted"/>
<dbReference type="AlphaFoldDB" id="A0A6A5HD44"/>
<evidence type="ECO:0000313" key="2">
    <source>
        <dbReference type="EMBL" id="KAF1764929.1"/>
    </source>
</evidence>
<evidence type="ECO:0000256" key="1">
    <source>
        <dbReference type="SAM" id="MobiDB-lite"/>
    </source>
</evidence>
<evidence type="ECO:0000313" key="3">
    <source>
        <dbReference type="Proteomes" id="UP000483820"/>
    </source>
</evidence>
<dbReference type="GeneID" id="78774010"/>
<dbReference type="RefSeq" id="XP_053589123.1">
    <property type="nucleotide sequence ID" value="XM_053724929.1"/>
</dbReference>
<sequence length="141" mass="15874">MHCSTTTKIMDWRPHQPYTKPIHDMVPRPEMDFFPRKELSGGAVQRTPKDDAIATNGTEFGESASRGATLWSEEGADETQRQNPQNCATIGDGRKKSTKKTKSKAEILTLDVIKCEFQAKDRRKKSTKANGIKTEVEYLES</sequence>
<dbReference type="EMBL" id="WUAV01000002">
    <property type="protein sequence ID" value="KAF1764929.1"/>
    <property type="molecule type" value="Genomic_DNA"/>
</dbReference>
<accession>A0A6A5HD44</accession>
<reference evidence="2 3" key="1">
    <citation type="submission" date="2019-12" db="EMBL/GenBank/DDBJ databases">
        <title>Chromosome-level assembly of the Caenorhabditis remanei genome.</title>
        <authorList>
            <person name="Teterina A.A."/>
            <person name="Willis J.H."/>
            <person name="Phillips P.C."/>
        </authorList>
    </citation>
    <scope>NUCLEOTIDE SEQUENCE [LARGE SCALE GENOMIC DNA]</scope>
    <source>
        <strain evidence="2 3">PX506</strain>
        <tissue evidence="2">Whole organism</tissue>
    </source>
</reference>
<organism evidence="2 3">
    <name type="scientific">Caenorhabditis remanei</name>
    <name type="common">Caenorhabditis vulgaris</name>
    <dbReference type="NCBI Taxonomy" id="31234"/>
    <lineage>
        <taxon>Eukaryota</taxon>
        <taxon>Metazoa</taxon>
        <taxon>Ecdysozoa</taxon>
        <taxon>Nematoda</taxon>
        <taxon>Chromadorea</taxon>
        <taxon>Rhabditida</taxon>
        <taxon>Rhabditina</taxon>
        <taxon>Rhabditomorpha</taxon>
        <taxon>Rhabditoidea</taxon>
        <taxon>Rhabditidae</taxon>
        <taxon>Peloderinae</taxon>
        <taxon>Caenorhabditis</taxon>
    </lineage>
</organism>